<dbReference type="InterPro" id="IPR018544">
    <property type="entry name" value="KICS_2"/>
</dbReference>
<dbReference type="Gene3D" id="1.10.3450.30">
    <property type="match status" value="1"/>
</dbReference>
<dbReference type="PANTHER" id="PTHR31581">
    <property type="entry name" value="KICSTOR COMPLEX PROTEIN C12ORF66"/>
    <property type="match status" value="1"/>
</dbReference>
<reference evidence="1" key="1">
    <citation type="submission" date="2014-05" db="EMBL/GenBank/DDBJ databases">
        <title>The genome and life-stage specific transcriptomes of Globodera pallida elucidate key aspects of plant parasitism by a cyst nematode.</title>
        <authorList>
            <person name="Cotton J.A."/>
            <person name="Lilley C.J."/>
            <person name="Jones L.M."/>
            <person name="Kikuchi T."/>
            <person name="Reid A.J."/>
            <person name="Thorpe P."/>
            <person name="Tsai I.J."/>
            <person name="Beasley H."/>
            <person name="Blok V."/>
            <person name="Cock P.J.A."/>
            <person name="Van den Akker S.E."/>
            <person name="Holroyd N."/>
            <person name="Hunt M."/>
            <person name="Mantelin S."/>
            <person name="Naghra H."/>
            <person name="Pain A."/>
            <person name="Palomares-Rius J.E."/>
            <person name="Zarowiecki M."/>
            <person name="Berriman M."/>
            <person name="Jones J.T."/>
            <person name="Urwin P.E."/>
        </authorList>
    </citation>
    <scope>NUCLEOTIDE SEQUENCE [LARGE SCALE GENOMIC DNA]</scope>
    <source>
        <strain evidence="1">Lindley</strain>
    </source>
</reference>
<accession>A0A183CK42</accession>
<dbReference type="AlphaFoldDB" id="A0A183CK42"/>
<dbReference type="SUPFAM" id="SSF158548">
    <property type="entry name" value="FLJ32549 domain-like"/>
    <property type="match status" value="1"/>
</dbReference>
<dbReference type="Proteomes" id="UP000050741">
    <property type="component" value="Unassembled WGS sequence"/>
</dbReference>
<evidence type="ECO:0000313" key="1">
    <source>
        <dbReference type="Proteomes" id="UP000050741"/>
    </source>
</evidence>
<dbReference type="Pfam" id="PF09404">
    <property type="entry name" value="C12orf66_like"/>
    <property type="match status" value="2"/>
</dbReference>
<protein>
    <submittedName>
        <fullName evidence="2">Gamma-tubulin complex component</fullName>
    </submittedName>
</protein>
<sequence>MSSALVDRFVQHIKRLQFVDAEKLLRSEWGDVTCATSSPPFLIVLLQLASAESQYFNFAYLASKFFRKENNLRDIYAQIRLELDKIGTAEQLKWASALALKDDSDVDIGDGGIFPDIETINKFSTFSSIRANLVEFYSLLPGKEWRAFDTEQFRHLMTTLGQLSNDDNELFMHCRRELVVLQLFLNAQLAIQHCWTRLVLLSRTRALLDDWFRSLDARQALSSAATRSARPSSSSSSASAFLLATLGLRRRPSFCRLGLLQFLLQCHQLLVAKFSLYFHDTLVTHASHGEMRQAFSMPNSFLQLFQTFVRKANSHTICLLVNRIDQSGSFQGFGYHYDDTSEDEDALPPSKCLGAGFGRAPEAPRPTTTITGRRQLTTTTSCSGKISQLKMQSGLADKYPALLFMPPERRSATIGGGGGGGAAAAAMATITGSCGGAHLRGSEYATICAFVQEGCCGLSGGVVDGGAAGGSSSNDKLTESGKIRYLYDRNKDQVDGC</sequence>
<dbReference type="GO" id="GO:0034198">
    <property type="term" value="P:cellular response to amino acid starvation"/>
    <property type="evidence" value="ECO:0007669"/>
    <property type="project" value="TreeGrafter"/>
</dbReference>
<dbReference type="GO" id="GO:0061462">
    <property type="term" value="P:protein localization to lysosome"/>
    <property type="evidence" value="ECO:0007669"/>
    <property type="project" value="TreeGrafter"/>
</dbReference>
<proteinExistence type="predicted"/>
<dbReference type="GO" id="GO:0042149">
    <property type="term" value="P:cellular response to glucose starvation"/>
    <property type="evidence" value="ECO:0007669"/>
    <property type="project" value="TreeGrafter"/>
</dbReference>
<dbReference type="GO" id="GO:1904262">
    <property type="term" value="P:negative regulation of TORC1 signaling"/>
    <property type="evidence" value="ECO:0007669"/>
    <property type="project" value="TreeGrafter"/>
</dbReference>
<reference evidence="2" key="2">
    <citation type="submission" date="2016-06" db="UniProtKB">
        <authorList>
            <consortium name="WormBaseParasite"/>
        </authorList>
    </citation>
    <scope>IDENTIFICATION</scope>
</reference>
<dbReference type="InterPro" id="IPR038060">
    <property type="entry name" value="C12orf66-like_central_sf"/>
</dbReference>
<name>A0A183CK42_GLOPA</name>
<evidence type="ECO:0000313" key="2">
    <source>
        <dbReference type="WBParaSite" id="GPLIN_001324800"/>
    </source>
</evidence>
<keyword evidence="1" id="KW-1185">Reference proteome</keyword>
<dbReference type="PANTHER" id="PTHR31581:SF1">
    <property type="entry name" value="KICSTOR SUBUNIT 2"/>
    <property type="match status" value="1"/>
</dbReference>
<organism evidence="1 2">
    <name type="scientific">Globodera pallida</name>
    <name type="common">Potato cyst nematode worm</name>
    <name type="synonym">Heterodera pallida</name>
    <dbReference type="NCBI Taxonomy" id="36090"/>
    <lineage>
        <taxon>Eukaryota</taxon>
        <taxon>Metazoa</taxon>
        <taxon>Ecdysozoa</taxon>
        <taxon>Nematoda</taxon>
        <taxon>Chromadorea</taxon>
        <taxon>Rhabditida</taxon>
        <taxon>Tylenchina</taxon>
        <taxon>Tylenchomorpha</taxon>
        <taxon>Tylenchoidea</taxon>
        <taxon>Heteroderidae</taxon>
        <taxon>Heteroderinae</taxon>
        <taxon>Globodera</taxon>
    </lineage>
</organism>
<dbReference type="WBParaSite" id="GPLIN_001324800">
    <property type="protein sequence ID" value="GPLIN_001324800"/>
    <property type="gene ID" value="GPLIN_001324800"/>
</dbReference>